<accession>A0A4Z2GW40</accession>
<evidence type="ECO:0000313" key="2">
    <source>
        <dbReference type="Proteomes" id="UP000314294"/>
    </source>
</evidence>
<dbReference type="AlphaFoldDB" id="A0A4Z2GW40"/>
<proteinExistence type="predicted"/>
<evidence type="ECO:0000313" key="1">
    <source>
        <dbReference type="EMBL" id="TNN57736.1"/>
    </source>
</evidence>
<dbReference type="EMBL" id="SRLO01000397">
    <property type="protein sequence ID" value="TNN57736.1"/>
    <property type="molecule type" value="Genomic_DNA"/>
</dbReference>
<dbReference type="Proteomes" id="UP000314294">
    <property type="component" value="Unassembled WGS sequence"/>
</dbReference>
<keyword evidence="2" id="KW-1185">Reference proteome</keyword>
<reference evidence="1 2" key="1">
    <citation type="submission" date="2019-03" db="EMBL/GenBank/DDBJ databases">
        <title>First draft genome of Liparis tanakae, snailfish: a comprehensive survey of snailfish specific genes.</title>
        <authorList>
            <person name="Kim W."/>
            <person name="Song I."/>
            <person name="Jeong J.-H."/>
            <person name="Kim D."/>
            <person name="Kim S."/>
            <person name="Ryu S."/>
            <person name="Song J.Y."/>
            <person name="Lee S.K."/>
        </authorList>
    </citation>
    <scope>NUCLEOTIDE SEQUENCE [LARGE SCALE GENOMIC DNA]</scope>
    <source>
        <tissue evidence="1">Muscle</tissue>
    </source>
</reference>
<comment type="caution">
    <text evidence="1">The sequence shown here is derived from an EMBL/GenBank/DDBJ whole genome shotgun (WGS) entry which is preliminary data.</text>
</comment>
<sequence>MQRGRIEGQRVRQKVNGGGGEWCRGFENYKGYEGNNTFDKYRRKQENTYLALAAVGVQKTLRIRDTCSLFVQNPIVVICPVMGGKRIGVK</sequence>
<organism evidence="1 2">
    <name type="scientific">Liparis tanakae</name>
    <name type="common">Tanaka's snailfish</name>
    <dbReference type="NCBI Taxonomy" id="230148"/>
    <lineage>
        <taxon>Eukaryota</taxon>
        <taxon>Metazoa</taxon>
        <taxon>Chordata</taxon>
        <taxon>Craniata</taxon>
        <taxon>Vertebrata</taxon>
        <taxon>Euteleostomi</taxon>
        <taxon>Actinopterygii</taxon>
        <taxon>Neopterygii</taxon>
        <taxon>Teleostei</taxon>
        <taxon>Neoteleostei</taxon>
        <taxon>Acanthomorphata</taxon>
        <taxon>Eupercaria</taxon>
        <taxon>Perciformes</taxon>
        <taxon>Cottioidei</taxon>
        <taxon>Cottales</taxon>
        <taxon>Liparidae</taxon>
        <taxon>Liparis</taxon>
    </lineage>
</organism>
<protein>
    <submittedName>
        <fullName evidence="1">Uncharacterized protein</fullName>
    </submittedName>
</protein>
<name>A0A4Z2GW40_9TELE</name>
<gene>
    <name evidence="1" type="ORF">EYF80_032014</name>
</gene>